<accession>A0ABR2VRM9</accession>
<dbReference type="PANTHER" id="PTHR15854:SF4">
    <property type="entry name" value="PEROXYNITRITE ISOMERASE THAP4"/>
    <property type="match status" value="1"/>
</dbReference>
<dbReference type="CDD" id="cd07828">
    <property type="entry name" value="lipocalin_heme-bd-THAP4-like"/>
    <property type="match status" value="1"/>
</dbReference>
<evidence type="ECO:0000313" key="3">
    <source>
        <dbReference type="EMBL" id="KAK9694155.1"/>
    </source>
</evidence>
<dbReference type="InterPro" id="IPR012674">
    <property type="entry name" value="Calycin"/>
</dbReference>
<feature type="domain" description="THAP4-like heme-binding" evidence="2">
    <location>
        <begin position="6"/>
        <end position="171"/>
    </location>
</feature>
<organism evidence="3 4">
    <name type="scientific">Basidiobolus ranarum</name>
    <dbReference type="NCBI Taxonomy" id="34480"/>
    <lineage>
        <taxon>Eukaryota</taxon>
        <taxon>Fungi</taxon>
        <taxon>Fungi incertae sedis</taxon>
        <taxon>Zoopagomycota</taxon>
        <taxon>Entomophthoromycotina</taxon>
        <taxon>Basidiobolomycetes</taxon>
        <taxon>Basidiobolales</taxon>
        <taxon>Basidiobolaceae</taxon>
        <taxon>Basidiobolus</taxon>
    </lineage>
</organism>
<comment type="catalytic activity">
    <reaction evidence="1">
        <text>peroxynitrite = nitrate</text>
        <dbReference type="Rhea" id="RHEA:63116"/>
        <dbReference type="ChEBI" id="CHEBI:17632"/>
        <dbReference type="ChEBI" id="CHEBI:25941"/>
    </reaction>
    <physiologicalReaction direction="left-to-right" evidence="1">
        <dbReference type="Rhea" id="RHEA:63117"/>
    </physiologicalReaction>
</comment>
<dbReference type="Pfam" id="PF08768">
    <property type="entry name" value="THAP4_heme-bd"/>
    <property type="match status" value="1"/>
</dbReference>
<comment type="caution">
    <text evidence="3">The sequence shown here is derived from an EMBL/GenBank/DDBJ whole genome shotgun (WGS) entry which is preliminary data.</text>
</comment>
<dbReference type="InterPro" id="IPR045165">
    <property type="entry name" value="Nitrobindin"/>
</dbReference>
<dbReference type="InterPro" id="IPR014878">
    <property type="entry name" value="THAP4-like_heme-bd"/>
</dbReference>
<evidence type="ECO:0000256" key="1">
    <source>
        <dbReference type="ARBA" id="ARBA00036993"/>
    </source>
</evidence>
<keyword evidence="4" id="KW-1185">Reference proteome</keyword>
<dbReference type="EMBL" id="JASJQH010008234">
    <property type="protein sequence ID" value="KAK9694155.1"/>
    <property type="molecule type" value="Genomic_DNA"/>
</dbReference>
<evidence type="ECO:0000313" key="4">
    <source>
        <dbReference type="Proteomes" id="UP001479436"/>
    </source>
</evidence>
<sequence length="172" mass="19274">MSAPTLKRILPLVGTWKGQGKGVYPGITPFEYLEEVTFSTVGAKPFLTYVQKTCSVKDATKPMHGEMGYLRAPKMTDPEDEQRFELAIAQTSGTVTIEEGYAKFDEDKGELTLELKSSENILRTTSATKPYVTEFARTFILDLNKNQLHYKLAMATKEKPLQHHLEATLVKA</sequence>
<evidence type="ECO:0000259" key="2">
    <source>
        <dbReference type="Pfam" id="PF08768"/>
    </source>
</evidence>
<proteinExistence type="predicted"/>
<dbReference type="Proteomes" id="UP001479436">
    <property type="component" value="Unassembled WGS sequence"/>
</dbReference>
<dbReference type="Gene3D" id="2.40.128.20">
    <property type="match status" value="1"/>
</dbReference>
<gene>
    <name evidence="3" type="ORF">K7432_013546</name>
</gene>
<protein>
    <recommendedName>
        <fullName evidence="2">THAP4-like heme-binding domain-containing protein</fullName>
    </recommendedName>
</protein>
<dbReference type="SUPFAM" id="SSF50814">
    <property type="entry name" value="Lipocalins"/>
    <property type="match status" value="1"/>
</dbReference>
<name>A0ABR2VRM9_9FUNG</name>
<reference evidence="3 4" key="1">
    <citation type="submission" date="2023-04" db="EMBL/GenBank/DDBJ databases">
        <title>Genome of Basidiobolus ranarum AG-B5.</title>
        <authorList>
            <person name="Stajich J.E."/>
            <person name="Carter-House D."/>
            <person name="Gryganskyi A."/>
        </authorList>
    </citation>
    <scope>NUCLEOTIDE SEQUENCE [LARGE SCALE GENOMIC DNA]</scope>
    <source>
        <strain evidence="3 4">AG-B5</strain>
    </source>
</reference>
<dbReference type="PANTHER" id="PTHR15854">
    <property type="entry name" value="THAP4 PROTEIN"/>
    <property type="match status" value="1"/>
</dbReference>